<keyword evidence="2" id="KW-0964">Secreted</keyword>
<proteinExistence type="inferred from homology"/>
<dbReference type="PhylomeDB" id="S7Z3J4"/>
<evidence type="ECO:0000313" key="3">
    <source>
        <dbReference type="EMBL" id="EPS25090.1"/>
    </source>
</evidence>
<dbReference type="Proteomes" id="UP000019376">
    <property type="component" value="Unassembled WGS sequence"/>
</dbReference>
<comment type="subcellular location">
    <subcellularLocation>
        <location evidence="2">Secreted</location>
        <location evidence="2">Cell wall</location>
    </subcellularLocation>
</comment>
<name>S7Z3J4_PENO1</name>
<keyword evidence="4" id="KW-1185">Reference proteome</keyword>
<keyword evidence="1 2" id="KW-1015">Disulfide bond</keyword>
<evidence type="ECO:0000256" key="1">
    <source>
        <dbReference type="ARBA" id="ARBA00023157"/>
    </source>
</evidence>
<dbReference type="AlphaFoldDB" id="S7Z3J4"/>
<dbReference type="HOGENOM" id="CLU_106380_0_0_1"/>
<keyword evidence="2" id="KW-0134">Cell wall</keyword>
<comment type="similarity">
    <text evidence="2">Belongs to the fungal hydrophobin family.</text>
</comment>
<sequence>MKFFASALLFAATVLALPSASCDKGTDSGEVANPPKTQDITYEQASAKCGNDAVVSCCNKQTVSGSVTNVNNGLLAGVLSNAIAGGPGSDGLGLFDGCSDLSLGVPVLSLLSAQNILNKKCQQSIACCQNSRSEANGNLIGVALPCVALGSLI</sequence>
<evidence type="ECO:0000256" key="2">
    <source>
        <dbReference type="RuleBase" id="RU365009"/>
    </source>
</evidence>
<dbReference type="InterPro" id="IPR001338">
    <property type="entry name" value="Class_I_Hydrophobin"/>
</dbReference>
<dbReference type="SMART" id="SM00075">
    <property type="entry name" value="HYDRO"/>
    <property type="match status" value="1"/>
</dbReference>
<dbReference type="OrthoDB" id="4225815at2759"/>
<reference evidence="3 4" key="1">
    <citation type="journal article" date="2013" name="PLoS ONE">
        <title>Genomic and secretomic analyses reveal unique features of the lignocellulolytic enzyme system of Penicillium decumbens.</title>
        <authorList>
            <person name="Liu G."/>
            <person name="Zhang L."/>
            <person name="Wei X."/>
            <person name="Zou G."/>
            <person name="Qin Y."/>
            <person name="Ma L."/>
            <person name="Li J."/>
            <person name="Zheng H."/>
            <person name="Wang S."/>
            <person name="Wang C."/>
            <person name="Xun L."/>
            <person name="Zhao G.-P."/>
            <person name="Zhou Z."/>
            <person name="Qu Y."/>
        </authorList>
    </citation>
    <scope>NUCLEOTIDE SEQUENCE [LARGE SCALE GENOMIC DNA]</scope>
    <source>
        <strain evidence="4">114-2 / CGMCC 5302</strain>
    </source>
</reference>
<protein>
    <recommendedName>
        <fullName evidence="2">Hydrophobin</fullName>
    </recommendedName>
</protein>
<feature type="signal peptide" evidence="2">
    <location>
        <begin position="1"/>
        <end position="16"/>
    </location>
</feature>
<accession>S7Z3J4</accession>
<dbReference type="eggNOG" id="ENOG502T10M">
    <property type="taxonomic scope" value="Eukaryota"/>
</dbReference>
<keyword evidence="2" id="KW-0732">Signal</keyword>
<gene>
    <name evidence="3" type="ORF">PDE_00021</name>
</gene>
<dbReference type="Pfam" id="PF01185">
    <property type="entry name" value="Hydrophobin"/>
    <property type="match status" value="1"/>
</dbReference>
<feature type="chain" id="PRO_5013986727" description="Hydrophobin" evidence="2">
    <location>
        <begin position="17"/>
        <end position="153"/>
    </location>
</feature>
<dbReference type="EMBL" id="KB644408">
    <property type="protein sequence ID" value="EPS25090.1"/>
    <property type="molecule type" value="Genomic_DNA"/>
</dbReference>
<evidence type="ECO:0000313" key="4">
    <source>
        <dbReference type="Proteomes" id="UP000019376"/>
    </source>
</evidence>
<dbReference type="GO" id="GO:0005199">
    <property type="term" value="F:structural constituent of cell wall"/>
    <property type="evidence" value="ECO:0007669"/>
    <property type="project" value="InterPro"/>
</dbReference>
<organism evidence="3 4">
    <name type="scientific">Penicillium oxalicum (strain 114-2 / CGMCC 5302)</name>
    <name type="common">Penicillium decumbens</name>
    <dbReference type="NCBI Taxonomy" id="933388"/>
    <lineage>
        <taxon>Eukaryota</taxon>
        <taxon>Fungi</taxon>
        <taxon>Dikarya</taxon>
        <taxon>Ascomycota</taxon>
        <taxon>Pezizomycotina</taxon>
        <taxon>Eurotiomycetes</taxon>
        <taxon>Eurotiomycetidae</taxon>
        <taxon>Eurotiales</taxon>
        <taxon>Aspergillaceae</taxon>
        <taxon>Penicillium</taxon>
    </lineage>
</organism>
<dbReference type="GO" id="GO:0009277">
    <property type="term" value="C:fungal-type cell wall"/>
    <property type="evidence" value="ECO:0007669"/>
    <property type="project" value="InterPro"/>
</dbReference>